<sequence length="232" mass="27635">MKAEKILETLDRYAEDFDFPVLDNYNFDLAQSRISVFREEDKWLIVFEVVGVDANLEISNNFYVYSNSMRQQGFFSCFDEILTLVNEEYWYDDEEHFLVDPFHMELLLKGERITLTPTAEEYKCLGIETDSFHPTKLIRFLTSKYKEKFWVNPSDILDETNAEFKPNLFYQTEEWEHPDISDDQKPSESIFFQSLAKAIELNNVNLITVGKVNNDWTNWTWSDFEKQEEDDI</sequence>
<dbReference type="RefSeq" id="WP_235661791.1">
    <property type="nucleotide sequence ID" value="NZ_QTTY01000009.1"/>
</dbReference>
<gene>
    <name evidence="1" type="ORF">DET55_109196</name>
</gene>
<name>A0A3D9UYJ4_BACMY</name>
<organism evidence="1 2">
    <name type="scientific">Bacillus mycoides</name>
    <dbReference type="NCBI Taxonomy" id="1405"/>
    <lineage>
        <taxon>Bacteria</taxon>
        <taxon>Bacillati</taxon>
        <taxon>Bacillota</taxon>
        <taxon>Bacilli</taxon>
        <taxon>Bacillales</taxon>
        <taxon>Bacillaceae</taxon>
        <taxon>Bacillus</taxon>
        <taxon>Bacillus cereus group</taxon>
    </lineage>
</organism>
<dbReference type="Pfam" id="PF22535">
    <property type="entry name" value="DUF7003"/>
    <property type="match status" value="1"/>
</dbReference>
<dbReference type="EMBL" id="QTTY01000009">
    <property type="protein sequence ID" value="REF34548.1"/>
    <property type="molecule type" value="Genomic_DNA"/>
</dbReference>
<dbReference type="InterPro" id="IPR054272">
    <property type="entry name" value="DUF7003"/>
</dbReference>
<dbReference type="AlphaFoldDB" id="A0A3D9UYJ4"/>
<evidence type="ECO:0008006" key="3">
    <source>
        <dbReference type="Google" id="ProtNLM"/>
    </source>
</evidence>
<reference evidence="1 2" key="1">
    <citation type="submission" date="2018-08" db="EMBL/GenBank/DDBJ databases">
        <title>Freshwater and sediment microbial communities from various areas in North America, analyzing microbe dynamics in response to fracking.</title>
        <authorList>
            <person name="Lamendella R."/>
        </authorList>
    </citation>
    <scope>NUCLEOTIDE SEQUENCE [LARGE SCALE GENOMIC DNA]</scope>
    <source>
        <strain evidence="1 2">DB-1</strain>
    </source>
</reference>
<evidence type="ECO:0000313" key="2">
    <source>
        <dbReference type="Proteomes" id="UP000256530"/>
    </source>
</evidence>
<accession>A0A3D9UYJ4</accession>
<evidence type="ECO:0000313" key="1">
    <source>
        <dbReference type="EMBL" id="REF34548.1"/>
    </source>
</evidence>
<protein>
    <recommendedName>
        <fullName evidence="3">Group-specific protein</fullName>
    </recommendedName>
</protein>
<comment type="caution">
    <text evidence="1">The sequence shown here is derived from an EMBL/GenBank/DDBJ whole genome shotgun (WGS) entry which is preliminary data.</text>
</comment>
<proteinExistence type="predicted"/>
<dbReference type="Proteomes" id="UP000256530">
    <property type="component" value="Unassembled WGS sequence"/>
</dbReference>